<sequence length="223" mass="24485">MIADNFAQTDYSSLAPNTSPPTPASNVNITGTASESYLVASNALTTTSGNISGKNIYRLATDPNTTITSIPAFEFFQDFTSPTSTRTLTYNFTNKFTKQPQPVSNLSLSVFDIDANYLDYRDPMTNKYRYEFKDAIKVVGYDVNGDAVTPQVNSRGPNITNNNGSSMNYQNVYNKGIVCTNSVADSNCQISYTFTTPIVSLDITYGNDTVTNNIYYTDPLLSQ</sequence>
<feature type="compositionally biased region" description="Polar residues" evidence="1">
    <location>
        <begin position="1"/>
        <end position="17"/>
    </location>
</feature>
<gene>
    <name evidence="2" type="ORF">CYJ96_05685</name>
</gene>
<dbReference type="Proteomes" id="UP000234914">
    <property type="component" value="Unassembled WGS sequence"/>
</dbReference>
<accession>A0A2I1RIN3</accession>
<proteinExistence type="predicted"/>
<evidence type="ECO:0000313" key="2">
    <source>
        <dbReference type="EMBL" id="PKZ68954.1"/>
    </source>
</evidence>
<feature type="region of interest" description="Disordered" evidence="1">
    <location>
        <begin position="1"/>
        <end position="25"/>
    </location>
</feature>
<protein>
    <submittedName>
        <fullName evidence="2">Uncharacterized protein</fullName>
    </submittedName>
</protein>
<name>A0A2I1RIN3_FAUOS</name>
<evidence type="ECO:0000313" key="3">
    <source>
        <dbReference type="Proteomes" id="UP000234914"/>
    </source>
</evidence>
<dbReference type="AlphaFoldDB" id="A0A2I1RIN3"/>
<reference evidence="2 3" key="1">
    <citation type="submission" date="2017-12" db="EMBL/GenBank/DDBJ databases">
        <title>Phylogenetic diversity of female urinary microbiome.</title>
        <authorList>
            <person name="Thomas-White K."/>
            <person name="Wolfe A.J."/>
        </authorList>
    </citation>
    <scope>NUCLEOTIDE SEQUENCE [LARGE SCALE GENOMIC DNA]</scope>
    <source>
        <strain evidence="2 3">UMB0416</strain>
    </source>
</reference>
<evidence type="ECO:0000256" key="1">
    <source>
        <dbReference type="SAM" id="MobiDB-lite"/>
    </source>
</evidence>
<dbReference type="EMBL" id="PKJS01000006">
    <property type="protein sequence ID" value="PKZ68954.1"/>
    <property type="molecule type" value="Genomic_DNA"/>
</dbReference>
<organism evidence="2 3">
    <name type="scientific">Faucicola osloensis</name>
    <name type="common">Moraxella osloensis</name>
    <dbReference type="NCBI Taxonomy" id="34062"/>
    <lineage>
        <taxon>Bacteria</taxon>
        <taxon>Pseudomonadati</taxon>
        <taxon>Pseudomonadota</taxon>
        <taxon>Gammaproteobacteria</taxon>
        <taxon>Moraxellales</taxon>
        <taxon>Moraxellaceae</taxon>
        <taxon>Faucicola</taxon>
    </lineage>
</organism>
<comment type="caution">
    <text evidence="2">The sequence shown here is derived from an EMBL/GenBank/DDBJ whole genome shotgun (WGS) entry which is preliminary data.</text>
</comment>